<name>A0A7Y9DTG7_9PSEU</name>
<dbReference type="Gene3D" id="3.40.50.150">
    <property type="entry name" value="Vaccinia Virus protein VP39"/>
    <property type="match status" value="1"/>
</dbReference>
<gene>
    <name evidence="2" type="ORF">BJ983_000979</name>
</gene>
<feature type="domain" description="Methyltransferase type 12" evidence="1">
    <location>
        <begin position="47"/>
        <end position="144"/>
    </location>
</feature>
<dbReference type="Proteomes" id="UP000535890">
    <property type="component" value="Unassembled WGS sequence"/>
</dbReference>
<dbReference type="SUPFAM" id="SSF53335">
    <property type="entry name" value="S-adenosyl-L-methionine-dependent methyltransferases"/>
    <property type="match status" value="1"/>
</dbReference>
<protein>
    <submittedName>
        <fullName evidence="2">SAM-dependent methyltransferase</fullName>
    </submittedName>
</protein>
<dbReference type="AlphaFoldDB" id="A0A7Y9DTG7"/>
<dbReference type="EMBL" id="JACCBN010000001">
    <property type="protein sequence ID" value="NYD34877.1"/>
    <property type="molecule type" value="Genomic_DNA"/>
</dbReference>
<dbReference type="PANTHER" id="PTHR43861">
    <property type="entry name" value="TRANS-ACONITATE 2-METHYLTRANSFERASE-RELATED"/>
    <property type="match status" value="1"/>
</dbReference>
<dbReference type="Pfam" id="PF08242">
    <property type="entry name" value="Methyltransf_12"/>
    <property type="match status" value="1"/>
</dbReference>
<proteinExistence type="predicted"/>
<dbReference type="PANTHER" id="PTHR43861:SF1">
    <property type="entry name" value="TRANS-ACONITATE 2-METHYLTRANSFERASE"/>
    <property type="match status" value="1"/>
</dbReference>
<comment type="caution">
    <text evidence="2">The sequence shown here is derived from an EMBL/GenBank/DDBJ whole genome shotgun (WGS) entry which is preliminary data.</text>
</comment>
<evidence type="ECO:0000259" key="1">
    <source>
        <dbReference type="Pfam" id="PF08242"/>
    </source>
</evidence>
<reference evidence="2 3" key="1">
    <citation type="submission" date="2020-07" db="EMBL/GenBank/DDBJ databases">
        <title>Sequencing the genomes of 1000 actinobacteria strains.</title>
        <authorList>
            <person name="Klenk H.-P."/>
        </authorList>
    </citation>
    <scope>NUCLEOTIDE SEQUENCE [LARGE SCALE GENOMIC DNA]</scope>
    <source>
        <strain evidence="2 3">DSM 45772</strain>
    </source>
</reference>
<keyword evidence="2" id="KW-0489">Methyltransferase</keyword>
<dbReference type="InterPro" id="IPR013217">
    <property type="entry name" value="Methyltransf_12"/>
</dbReference>
<dbReference type="RefSeq" id="WP_179792788.1">
    <property type="nucleotide sequence ID" value="NZ_BAABHP010000003.1"/>
</dbReference>
<keyword evidence="2" id="KW-0808">Transferase</keyword>
<accession>A0A7Y9DTG7</accession>
<sequence length="255" mass="28104">MTDQIADHYGRLAATYDDHWAYDPEYVRAFTRAMSGALRLHPGDAIVDVGCGTGLYTRQLADDVAPLRPIVCVDPSAAMLDRIPASPSLRPVLASAEDVATGRVSLPVPGPVDAVLVKEAIHHVSDRAATLRGLAGLLSDHGRLLVVMLPTTIPHPLFAAAHERFEQLQPDPTEIREALVAAGLRTSLTHRTFHVAIDRERYVRMLESRYMSVLGEFSEDELAEGIAQFRHAYREDPVLRFDDHFVFLRGSVPPA</sequence>
<keyword evidence="3" id="KW-1185">Reference proteome</keyword>
<dbReference type="GO" id="GO:0008168">
    <property type="term" value="F:methyltransferase activity"/>
    <property type="evidence" value="ECO:0007669"/>
    <property type="project" value="UniProtKB-KW"/>
</dbReference>
<evidence type="ECO:0000313" key="2">
    <source>
        <dbReference type="EMBL" id="NYD34877.1"/>
    </source>
</evidence>
<dbReference type="GO" id="GO:0032259">
    <property type="term" value="P:methylation"/>
    <property type="evidence" value="ECO:0007669"/>
    <property type="project" value="UniProtKB-KW"/>
</dbReference>
<organism evidence="2 3">
    <name type="scientific">Actinomycetospora corticicola</name>
    <dbReference type="NCBI Taxonomy" id="663602"/>
    <lineage>
        <taxon>Bacteria</taxon>
        <taxon>Bacillati</taxon>
        <taxon>Actinomycetota</taxon>
        <taxon>Actinomycetes</taxon>
        <taxon>Pseudonocardiales</taxon>
        <taxon>Pseudonocardiaceae</taxon>
        <taxon>Actinomycetospora</taxon>
    </lineage>
</organism>
<evidence type="ECO:0000313" key="3">
    <source>
        <dbReference type="Proteomes" id="UP000535890"/>
    </source>
</evidence>
<dbReference type="InterPro" id="IPR029063">
    <property type="entry name" value="SAM-dependent_MTases_sf"/>
</dbReference>